<protein>
    <submittedName>
        <fullName evidence="2">Uncharacterized protein</fullName>
    </submittedName>
</protein>
<sequence length="102" mass="10873">MLYGLNEEKPYCWVLKSLEFGGFQDPGSTLFVKVESNGSSGPEGKESGSGNSSGKSPDKVVKESLKRALQSSLLVSGAPVSFSFRDLQGKTTNFAHLLGTEL</sequence>
<dbReference type="Proteomes" id="UP000836841">
    <property type="component" value="Unassembled WGS sequence"/>
</dbReference>
<dbReference type="AlphaFoldDB" id="A0AAU9RSB6"/>
<reference evidence="2 3" key="1">
    <citation type="submission" date="2022-03" db="EMBL/GenBank/DDBJ databases">
        <authorList>
            <person name="Nunn A."/>
            <person name="Chopra R."/>
            <person name="Nunn A."/>
            <person name="Contreras Garrido A."/>
        </authorList>
    </citation>
    <scope>NUCLEOTIDE SEQUENCE [LARGE SCALE GENOMIC DNA]</scope>
</reference>
<evidence type="ECO:0000313" key="3">
    <source>
        <dbReference type="Proteomes" id="UP000836841"/>
    </source>
</evidence>
<accession>A0AAU9RSB6</accession>
<keyword evidence="3" id="KW-1185">Reference proteome</keyword>
<proteinExistence type="predicted"/>
<organism evidence="2 3">
    <name type="scientific">Thlaspi arvense</name>
    <name type="common">Field penny-cress</name>
    <dbReference type="NCBI Taxonomy" id="13288"/>
    <lineage>
        <taxon>Eukaryota</taxon>
        <taxon>Viridiplantae</taxon>
        <taxon>Streptophyta</taxon>
        <taxon>Embryophyta</taxon>
        <taxon>Tracheophyta</taxon>
        <taxon>Spermatophyta</taxon>
        <taxon>Magnoliopsida</taxon>
        <taxon>eudicotyledons</taxon>
        <taxon>Gunneridae</taxon>
        <taxon>Pentapetalae</taxon>
        <taxon>rosids</taxon>
        <taxon>malvids</taxon>
        <taxon>Brassicales</taxon>
        <taxon>Brassicaceae</taxon>
        <taxon>Thlaspideae</taxon>
        <taxon>Thlaspi</taxon>
    </lineage>
</organism>
<evidence type="ECO:0000256" key="1">
    <source>
        <dbReference type="SAM" id="MobiDB-lite"/>
    </source>
</evidence>
<comment type="caution">
    <text evidence="2">The sequence shown here is derived from an EMBL/GenBank/DDBJ whole genome shotgun (WGS) entry which is preliminary data.</text>
</comment>
<gene>
    <name evidence="2" type="ORF">TAV2_LOCUS8251</name>
</gene>
<evidence type="ECO:0000313" key="2">
    <source>
        <dbReference type="EMBL" id="CAH2049301.1"/>
    </source>
</evidence>
<name>A0AAU9RSB6_THLAR</name>
<feature type="region of interest" description="Disordered" evidence="1">
    <location>
        <begin position="33"/>
        <end position="61"/>
    </location>
</feature>
<feature type="compositionally biased region" description="Low complexity" evidence="1">
    <location>
        <begin position="36"/>
        <end position="55"/>
    </location>
</feature>
<dbReference type="EMBL" id="CAJVSB020000277">
    <property type="protein sequence ID" value="CAH2049301.1"/>
    <property type="molecule type" value="Genomic_DNA"/>
</dbReference>